<feature type="transmembrane region" description="Helical" evidence="12">
    <location>
        <begin position="288"/>
        <end position="312"/>
    </location>
</feature>
<evidence type="ECO:0000256" key="12">
    <source>
        <dbReference type="SAM" id="Phobius"/>
    </source>
</evidence>
<feature type="transmembrane region" description="Helical" evidence="12">
    <location>
        <begin position="120"/>
        <end position="144"/>
    </location>
</feature>
<dbReference type="PROSITE" id="PS00237">
    <property type="entry name" value="G_PROTEIN_RECEP_F1_1"/>
    <property type="match status" value="1"/>
</dbReference>
<dbReference type="InterPro" id="IPR000276">
    <property type="entry name" value="GPCR_Rhodpsn"/>
</dbReference>
<feature type="compositionally biased region" description="Polar residues" evidence="11">
    <location>
        <begin position="485"/>
        <end position="499"/>
    </location>
</feature>
<evidence type="ECO:0000256" key="1">
    <source>
        <dbReference type="ARBA" id="ARBA00004651"/>
    </source>
</evidence>
<reference evidence="14" key="2">
    <citation type="submission" date="2015-06" db="UniProtKB">
        <authorList>
            <consortium name="EnsemblMetazoa"/>
        </authorList>
    </citation>
    <scope>IDENTIFICATION</scope>
</reference>
<dbReference type="PANTHER" id="PTHR46925">
    <property type="entry name" value="G-PROTEIN COUPLED RECEPTOR TKR-1-RELATED"/>
    <property type="match status" value="1"/>
</dbReference>
<evidence type="ECO:0000256" key="7">
    <source>
        <dbReference type="ARBA" id="ARBA00023136"/>
    </source>
</evidence>
<feature type="region of interest" description="Disordered" evidence="11">
    <location>
        <begin position="525"/>
        <end position="575"/>
    </location>
</feature>
<protein>
    <recommendedName>
        <fullName evidence="13">G-protein coupled receptors family 1 profile domain-containing protein</fullName>
    </recommendedName>
</protein>
<dbReference type="AlphaFoldDB" id="T1KTS6"/>
<dbReference type="HOGENOM" id="CLU_009579_6_1_1"/>
<evidence type="ECO:0000256" key="6">
    <source>
        <dbReference type="ARBA" id="ARBA00023040"/>
    </source>
</evidence>
<evidence type="ECO:0000256" key="8">
    <source>
        <dbReference type="ARBA" id="ARBA00023170"/>
    </source>
</evidence>
<gene>
    <name evidence="14" type="primary">107367295</name>
</gene>
<organism evidence="14 15">
    <name type="scientific">Tetranychus urticae</name>
    <name type="common">Two-spotted spider mite</name>
    <dbReference type="NCBI Taxonomy" id="32264"/>
    <lineage>
        <taxon>Eukaryota</taxon>
        <taxon>Metazoa</taxon>
        <taxon>Ecdysozoa</taxon>
        <taxon>Arthropoda</taxon>
        <taxon>Chelicerata</taxon>
        <taxon>Arachnida</taxon>
        <taxon>Acari</taxon>
        <taxon>Acariformes</taxon>
        <taxon>Trombidiformes</taxon>
        <taxon>Prostigmata</taxon>
        <taxon>Eleutherengona</taxon>
        <taxon>Raphignathae</taxon>
        <taxon>Tetranychoidea</taxon>
        <taxon>Tetranychidae</taxon>
        <taxon>Tetranychus</taxon>
    </lineage>
</organism>
<evidence type="ECO:0000256" key="9">
    <source>
        <dbReference type="ARBA" id="ARBA00023224"/>
    </source>
</evidence>
<dbReference type="CDD" id="cd15390">
    <property type="entry name" value="7tmA_TACR"/>
    <property type="match status" value="1"/>
</dbReference>
<keyword evidence="9 10" id="KW-0807">Transducer</keyword>
<evidence type="ECO:0000313" key="15">
    <source>
        <dbReference type="Proteomes" id="UP000015104"/>
    </source>
</evidence>
<keyword evidence="8 10" id="KW-0675">Receptor</keyword>
<evidence type="ECO:0000256" key="10">
    <source>
        <dbReference type="RuleBase" id="RU000688"/>
    </source>
</evidence>
<comment type="subcellular location">
    <subcellularLocation>
        <location evidence="1">Cell membrane</location>
        <topology evidence="1">Multi-pass membrane protein</topology>
    </subcellularLocation>
</comment>
<keyword evidence="5 12" id="KW-1133">Transmembrane helix</keyword>
<dbReference type="EMBL" id="CAEY01000546">
    <property type="status" value="NOT_ANNOTATED_CDS"/>
    <property type="molecule type" value="Genomic_DNA"/>
</dbReference>
<keyword evidence="6 10" id="KW-0297">G-protein coupled receptor</keyword>
<keyword evidence="7 12" id="KW-0472">Membrane</keyword>
<dbReference type="InterPro" id="IPR001681">
    <property type="entry name" value="Neurokn_rcpt"/>
</dbReference>
<feature type="region of interest" description="Disordered" evidence="11">
    <location>
        <begin position="30"/>
        <end position="49"/>
    </location>
</feature>
<feature type="compositionally biased region" description="Low complexity" evidence="11">
    <location>
        <begin position="525"/>
        <end position="542"/>
    </location>
</feature>
<evidence type="ECO:0000256" key="3">
    <source>
        <dbReference type="ARBA" id="ARBA00022475"/>
    </source>
</evidence>
<sequence>MELLINSSMIPIVKDWKSLCAFENTQVSSSSLSSSSESSSPFSSSSSSSSFECIDLITFLNKSDLESLLTLYNDSLVTDPSFAFASSVSSSISGSSFTSSSASSASAGSSKFVPELVVQVIWSIVFGLMILVAMVGNTTVIWIVTGHRKMRTVTNVFLLNLTIADLIMATFNGVFNFVYMLHSHWPFGQTYCKINNFIANVTVASSVFTITATSIDRYIAVVHPLKPRMTKHQVMLIIIMVWSLAALLSLPNLLYSELFTIPFQDGGYRVVCILVWPDGYAGQSTLDYLYNLTFLAITYVIPMISLIITYSLMSRVLWGSKGIGEETDIQRESIRSKQKVARMLIALVVLFAICWLPYHAYFLYSYHYPHINQSVIIQHIYLFSYWLAMSNSMYNPLVYYWMNKRFRSYFASIFCFFSRNRLKKQLSYNVKTDLSSNGFQHGTTHYRRTPVQSSNQIELHQRNNLDDPDYPTCNNPSKGYPETKLNLNPSKQSNGYLLQQSSDSTSPLILNNVFRGVLINGNTINGDNSDNNNSTFNGQNNGHANGNSLTNSQSIVHNNNNNNNHNNQNDSKSNHGANCECNRLLSC</sequence>
<feature type="transmembrane region" description="Helical" evidence="12">
    <location>
        <begin position="234"/>
        <end position="255"/>
    </location>
</feature>
<dbReference type="SUPFAM" id="SSF81321">
    <property type="entry name" value="Family A G protein-coupled receptor-like"/>
    <property type="match status" value="1"/>
</dbReference>
<feature type="transmembrane region" description="Helical" evidence="12">
    <location>
        <begin position="156"/>
        <end position="182"/>
    </location>
</feature>
<keyword evidence="4 10" id="KW-0812">Transmembrane</keyword>
<evidence type="ECO:0000313" key="14">
    <source>
        <dbReference type="EnsemblMetazoa" id="tetur21g00830.1"/>
    </source>
</evidence>
<evidence type="ECO:0000256" key="2">
    <source>
        <dbReference type="ARBA" id="ARBA00010663"/>
    </source>
</evidence>
<feature type="compositionally biased region" description="Low complexity" evidence="11">
    <location>
        <begin position="551"/>
        <end position="575"/>
    </location>
</feature>
<feature type="transmembrane region" description="Helical" evidence="12">
    <location>
        <begin position="194"/>
        <end position="213"/>
    </location>
</feature>
<proteinExistence type="inferred from homology"/>
<evidence type="ECO:0000256" key="11">
    <source>
        <dbReference type="SAM" id="MobiDB-lite"/>
    </source>
</evidence>
<name>T1KTS6_TETUR</name>
<dbReference type="Pfam" id="PF00001">
    <property type="entry name" value="7tm_1"/>
    <property type="match status" value="1"/>
</dbReference>
<feature type="transmembrane region" description="Helical" evidence="12">
    <location>
        <begin position="340"/>
        <end position="360"/>
    </location>
</feature>
<dbReference type="OrthoDB" id="5981855at2759"/>
<dbReference type="Proteomes" id="UP000015104">
    <property type="component" value="Unassembled WGS sequence"/>
</dbReference>
<dbReference type="OMA" id="NTTVIWI"/>
<feature type="region of interest" description="Disordered" evidence="11">
    <location>
        <begin position="462"/>
        <end position="499"/>
    </location>
</feature>
<dbReference type="eggNOG" id="KOG4219">
    <property type="taxonomic scope" value="Eukaryota"/>
</dbReference>
<evidence type="ECO:0000259" key="13">
    <source>
        <dbReference type="PROSITE" id="PS50262"/>
    </source>
</evidence>
<dbReference type="GO" id="GO:0004995">
    <property type="term" value="F:tachykinin receptor activity"/>
    <property type="evidence" value="ECO:0007669"/>
    <property type="project" value="InterPro"/>
</dbReference>
<dbReference type="SMART" id="SM01381">
    <property type="entry name" value="7TM_GPCR_Srsx"/>
    <property type="match status" value="1"/>
</dbReference>
<comment type="similarity">
    <text evidence="2 10">Belongs to the G-protein coupled receptor 1 family.</text>
</comment>
<dbReference type="Gene3D" id="1.20.1070.10">
    <property type="entry name" value="Rhodopsin 7-helix transmembrane proteins"/>
    <property type="match status" value="1"/>
</dbReference>
<dbReference type="PRINTS" id="PR00237">
    <property type="entry name" value="GPCRRHODOPSN"/>
</dbReference>
<reference evidence="15" key="1">
    <citation type="submission" date="2011-08" db="EMBL/GenBank/DDBJ databases">
        <authorList>
            <person name="Rombauts S."/>
        </authorList>
    </citation>
    <scope>NUCLEOTIDE SEQUENCE</scope>
    <source>
        <strain evidence="15">London</strain>
    </source>
</reference>
<dbReference type="EnsemblMetazoa" id="tetur21g00830.1">
    <property type="protein sequence ID" value="tetur21g00830.1"/>
    <property type="gene ID" value="tetur21g00830"/>
</dbReference>
<keyword evidence="15" id="KW-1185">Reference proteome</keyword>
<keyword evidence="3" id="KW-1003">Cell membrane</keyword>
<dbReference type="PROSITE" id="PS50262">
    <property type="entry name" value="G_PROTEIN_RECEP_F1_2"/>
    <property type="match status" value="1"/>
</dbReference>
<evidence type="ECO:0000256" key="5">
    <source>
        <dbReference type="ARBA" id="ARBA00022989"/>
    </source>
</evidence>
<evidence type="ECO:0000256" key="4">
    <source>
        <dbReference type="ARBA" id="ARBA00022692"/>
    </source>
</evidence>
<accession>T1KTS6</accession>
<dbReference type="PANTHER" id="PTHR46925:SF2">
    <property type="entry name" value="G-PROTEIN COUPLED RECEPTOR TKR-1-RELATED"/>
    <property type="match status" value="1"/>
</dbReference>
<feature type="domain" description="G-protein coupled receptors family 1 profile" evidence="13">
    <location>
        <begin position="136"/>
        <end position="399"/>
    </location>
</feature>
<dbReference type="KEGG" id="tut:107367295"/>
<dbReference type="InterPro" id="IPR017452">
    <property type="entry name" value="GPCR_Rhodpsn_7TM"/>
</dbReference>
<feature type="transmembrane region" description="Helical" evidence="12">
    <location>
        <begin position="380"/>
        <end position="402"/>
    </location>
</feature>
<dbReference type="GO" id="GO:0005886">
    <property type="term" value="C:plasma membrane"/>
    <property type="evidence" value="ECO:0007669"/>
    <property type="project" value="UniProtKB-SubCell"/>
</dbReference>